<dbReference type="RefSeq" id="WP_008272497.1">
    <property type="nucleotide sequence ID" value="NZ_AAXW01000001.1"/>
</dbReference>
<organism evidence="5 6">
    <name type="scientific">Crocosphaera chwakensis CCY0110</name>
    <dbReference type="NCBI Taxonomy" id="391612"/>
    <lineage>
        <taxon>Bacteria</taxon>
        <taxon>Bacillati</taxon>
        <taxon>Cyanobacteriota</taxon>
        <taxon>Cyanophyceae</taxon>
        <taxon>Oscillatoriophycideae</taxon>
        <taxon>Chroococcales</taxon>
        <taxon>Aphanothecaceae</taxon>
        <taxon>Crocosphaera</taxon>
        <taxon>Crocosphaera chwakensis</taxon>
    </lineage>
</organism>
<dbReference type="SMART" id="SM00382">
    <property type="entry name" value="AAA"/>
    <property type="match status" value="1"/>
</dbReference>
<reference evidence="5 6" key="1">
    <citation type="submission" date="2007-03" db="EMBL/GenBank/DDBJ databases">
        <authorList>
            <person name="Stal L."/>
            <person name="Ferriera S."/>
            <person name="Johnson J."/>
            <person name="Kravitz S."/>
            <person name="Beeson K."/>
            <person name="Sutton G."/>
            <person name="Rogers Y.-H."/>
            <person name="Friedman R."/>
            <person name="Frazier M."/>
            <person name="Venter J.C."/>
        </authorList>
    </citation>
    <scope>NUCLEOTIDE SEQUENCE [LARGE SCALE GENOMIC DNA]</scope>
    <source>
        <strain evidence="5 6">CCY0110</strain>
    </source>
</reference>
<evidence type="ECO:0000256" key="1">
    <source>
        <dbReference type="ARBA" id="ARBA00022448"/>
    </source>
</evidence>
<dbReference type="InterPro" id="IPR003439">
    <property type="entry name" value="ABC_transporter-like_ATP-bd"/>
</dbReference>
<keyword evidence="3" id="KW-0067">ATP-binding</keyword>
<dbReference type="AlphaFoldDB" id="A3IGR8"/>
<dbReference type="PANTHER" id="PTHR43875">
    <property type="entry name" value="MALTODEXTRIN IMPORT ATP-BINDING PROTEIN MSMX"/>
    <property type="match status" value="1"/>
</dbReference>
<dbReference type="InterPro" id="IPR003593">
    <property type="entry name" value="AAA+_ATPase"/>
</dbReference>
<keyword evidence="1" id="KW-0813">Transport</keyword>
<evidence type="ECO:0000256" key="3">
    <source>
        <dbReference type="ARBA" id="ARBA00022840"/>
    </source>
</evidence>
<dbReference type="OrthoDB" id="417582at2"/>
<dbReference type="eggNOG" id="COG3842">
    <property type="taxonomic scope" value="Bacteria"/>
</dbReference>
<dbReference type="Pfam" id="PF17912">
    <property type="entry name" value="OB_MalK"/>
    <property type="match status" value="1"/>
</dbReference>
<keyword evidence="6" id="KW-1185">Reference proteome</keyword>
<dbReference type="GO" id="GO:0140359">
    <property type="term" value="F:ABC-type transporter activity"/>
    <property type="evidence" value="ECO:0007669"/>
    <property type="project" value="UniProtKB-ARBA"/>
</dbReference>
<evidence type="ECO:0000313" key="6">
    <source>
        <dbReference type="Proteomes" id="UP000003781"/>
    </source>
</evidence>
<dbReference type="Proteomes" id="UP000003781">
    <property type="component" value="Unassembled WGS sequence"/>
</dbReference>
<dbReference type="InterPro" id="IPR047641">
    <property type="entry name" value="ABC_transpr_MalK/UgpC-like"/>
</dbReference>
<dbReference type="Pfam" id="PF00005">
    <property type="entry name" value="ABC_tran"/>
    <property type="match status" value="1"/>
</dbReference>
<dbReference type="InterPro" id="IPR040582">
    <property type="entry name" value="OB_MalK-like"/>
</dbReference>
<name>A3IGR8_9CHRO</name>
<dbReference type="InterPro" id="IPR017871">
    <property type="entry name" value="ABC_transporter-like_CS"/>
</dbReference>
<comment type="caution">
    <text evidence="5">The sequence shown here is derived from an EMBL/GenBank/DDBJ whole genome shotgun (WGS) entry which is preliminary data.</text>
</comment>
<evidence type="ECO:0000259" key="4">
    <source>
        <dbReference type="PROSITE" id="PS50893"/>
    </source>
</evidence>
<dbReference type="InterPro" id="IPR012340">
    <property type="entry name" value="NA-bd_OB-fold"/>
</dbReference>
<sequence>MAKLRLENLTKQYQIDKGKTLDVVKGISGVEVQDGEFLTLLGPSGCGKSTLLRLIAGLEPPTKGDIFIGEKKVTNIAPGDRNIAMVFQSYALYPHMTAEENIATALKIRNLSDKEINERIQKAAKQLKLQEGKDCLLEKPGKLSGGQRQRVALARALVRNPDVFLLDEPLSNLDALLREQVRAELKQIFTEQNKPVVYVTHDQTEAMTLSDKVAVLFGGEIQQLASPREIYRYPANQFVAGFVGSPQMNLLELDCENNQAILGKFLIPLTNVAPENIPELKGQSQGLKQIVLGIRPEDIHEATEIDSLVIEGQIKLVEELGKESLISVQVEQSDLVIRALVKDDGKKKNGDHISLALPENSLHWFYWDGSGYDPDGKPLLSYHQRYRLNQKSY</sequence>
<dbReference type="Gene3D" id="2.40.50.100">
    <property type="match status" value="1"/>
</dbReference>
<accession>A3IGR8</accession>
<dbReference type="PROSITE" id="PS00211">
    <property type="entry name" value="ABC_TRANSPORTER_1"/>
    <property type="match status" value="1"/>
</dbReference>
<dbReference type="Gene3D" id="2.40.50.140">
    <property type="entry name" value="Nucleic acid-binding proteins"/>
    <property type="match status" value="1"/>
</dbReference>
<dbReference type="PROSITE" id="PS50893">
    <property type="entry name" value="ABC_TRANSPORTER_2"/>
    <property type="match status" value="1"/>
</dbReference>
<protein>
    <submittedName>
        <fullName evidence="5">ATPase</fullName>
    </submittedName>
</protein>
<dbReference type="GO" id="GO:0016887">
    <property type="term" value="F:ATP hydrolysis activity"/>
    <property type="evidence" value="ECO:0007669"/>
    <property type="project" value="InterPro"/>
</dbReference>
<keyword evidence="2" id="KW-0547">Nucleotide-binding</keyword>
<evidence type="ECO:0000256" key="2">
    <source>
        <dbReference type="ARBA" id="ARBA00022741"/>
    </source>
</evidence>
<dbReference type="FunFam" id="3.40.50.300:FF:000042">
    <property type="entry name" value="Maltose/maltodextrin ABC transporter, ATP-binding protein"/>
    <property type="match status" value="1"/>
</dbReference>
<evidence type="ECO:0000313" key="5">
    <source>
        <dbReference type="EMBL" id="EAZ94160.1"/>
    </source>
</evidence>
<dbReference type="InterPro" id="IPR027417">
    <property type="entry name" value="P-loop_NTPase"/>
</dbReference>
<feature type="domain" description="ABC transporter" evidence="4">
    <location>
        <begin position="4"/>
        <end position="243"/>
    </location>
</feature>
<dbReference type="PANTHER" id="PTHR43875:SF1">
    <property type="entry name" value="OSMOPROTECTIVE COMPOUNDS UPTAKE ATP-BINDING PROTEIN GGTA"/>
    <property type="match status" value="1"/>
</dbReference>
<dbReference type="InterPro" id="IPR008995">
    <property type="entry name" value="Mo/tungstate-bd_C_term_dom"/>
</dbReference>
<dbReference type="GO" id="GO:0055052">
    <property type="term" value="C:ATP-binding cassette (ABC) transporter complex, substrate-binding subunit-containing"/>
    <property type="evidence" value="ECO:0007669"/>
    <property type="project" value="TreeGrafter"/>
</dbReference>
<dbReference type="EMBL" id="AAXW01000001">
    <property type="protein sequence ID" value="EAZ94160.1"/>
    <property type="molecule type" value="Genomic_DNA"/>
</dbReference>
<dbReference type="Gene3D" id="3.40.50.300">
    <property type="entry name" value="P-loop containing nucleotide triphosphate hydrolases"/>
    <property type="match status" value="1"/>
</dbReference>
<dbReference type="SUPFAM" id="SSF50331">
    <property type="entry name" value="MOP-like"/>
    <property type="match status" value="1"/>
</dbReference>
<dbReference type="SUPFAM" id="SSF52540">
    <property type="entry name" value="P-loop containing nucleoside triphosphate hydrolases"/>
    <property type="match status" value="1"/>
</dbReference>
<proteinExistence type="predicted"/>
<dbReference type="GO" id="GO:0005524">
    <property type="term" value="F:ATP binding"/>
    <property type="evidence" value="ECO:0007669"/>
    <property type="project" value="UniProtKB-KW"/>
</dbReference>
<gene>
    <name evidence="5" type="ORF">CY0110_09807</name>
</gene>